<evidence type="ECO:0000313" key="3">
    <source>
        <dbReference type="Proteomes" id="UP000076532"/>
    </source>
</evidence>
<dbReference type="GO" id="GO:0005730">
    <property type="term" value="C:nucleolus"/>
    <property type="evidence" value="ECO:0007669"/>
    <property type="project" value="TreeGrafter"/>
</dbReference>
<gene>
    <name evidence="2" type="ORF">FIBSPDRAFT_722221</name>
</gene>
<dbReference type="GO" id="GO:0000462">
    <property type="term" value="P:maturation of SSU-rRNA from tricistronic rRNA transcript (SSU-rRNA, 5.8S rRNA, LSU-rRNA)"/>
    <property type="evidence" value="ECO:0007669"/>
    <property type="project" value="TreeGrafter"/>
</dbReference>
<dbReference type="EMBL" id="KV417484">
    <property type="protein sequence ID" value="KZP32910.1"/>
    <property type="molecule type" value="Genomic_DNA"/>
</dbReference>
<organism evidence="2 3">
    <name type="scientific">Athelia psychrophila</name>
    <dbReference type="NCBI Taxonomy" id="1759441"/>
    <lineage>
        <taxon>Eukaryota</taxon>
        <taxon>Fungi</taxon>
        <taxon>Dikarya</taxon>
        <taxon>Basidiomycota</taxon>
        <taxon>Agaricomycotina</taxon>
        <taxon>Agaricomycetes</taxon>
        <taxon>Agaricomycetidae</taxon>
        <taxon>Atheliales</taxon>
        <taxon>Atheliaceae</taxon>
        <taxon>Athelia</taxon>
    </lineage>
</organism>
<dbReference type="Proteomes" id="UP000076532">
    <property type="component" value="Unassembled WGS sequence"/>
</dbReference>
<proteinExistence type="predicted"/>
<protein>
    <recommendedName>
        <fullName evidence="4">Protein FAF1</fullName>
    </recommendedName>
</protein>
<dbReference type="AlphaFoldDB" id="A0A166VNI0"/>
<dbReference type="OrthoDB" id="5556956at2759"/>
<name>A0A166VNI0_9AGAM</name>
<feature type="region of interest" description="Disordered" evidence="1">
    <location>
        <begin position="18"/>
        <end position="98"/>
    </location>
</feature>
<feature type="region of interest" description="Disordered" evidence="1">
    <location>
        <begin position="129"/>
        <end position="149"/>
    </location>
</feature>
<dbReference type="STRING" id="436010.A0A166VNI0"/>
<keyword evidence="3" id="KW-1185">Reference proteome</keyword>
<feature type="compositionally biased region" description="Gly residues" evidence="1">
    <location>
        <begin position="316"/>
        <end position="327"/>
    </location>
</feature>
<dbReference type="PANTHER" id="PTHR28096">
    <property type="entry name" value="PROTEIN FAF1"/>
    <property type="match status" value="1"/>
</dbReference>
<reference evidence="2 3" key="1">
    <citation type="journal article" date="2016" name="Mol. Biol. Evol.">
        <title>Comparative Genomics of Early-Diverging Mushroom-Forming Fungi Provides Insights into the Origins of Lignocellulose Decay Capabilities.</title>
        <authorList>
            <person name="Nagy L.G."/>
            <person name="Riley R."/>
            <person name="Tritt A."/>
            <person name="Adam C."/>
            <person name="Daum C."/>
            <person name="Floudas D."/>
            <person name="Sun H."/>
            <person name="Yadav J.S."/>
            <person name="Pangilinan J."/>
            <person name="Larsson K.H."/>
            <person name="Matsuura K."/>
            <person name="Barry K."/>
            <person name="Labutti K."/>
            <person name="Kuo R."/>
            <person name="Ohm R.A."/>
            <person name="Bhattacharya S.S."/>
            <person name="Shirouzu T."/>
            <person name="Yoshinaga Y."/>
            <person name="Martin F.M."/>
            <person name="Grigoriev I.V."/>
            <person name="Hibbett D.S."/>
        </authorList>
    </citation>
    <scope>NUCLEOTIDE SEQUENCE [LARGE SCALE GENOMIC DNA]</scope>
    <source>
        <strain evidence="2 3">CBS 109695</strain>
    </source>
</reference>
<evidence type="ECO:0000256" key="1">
    <source>
        <dbReference type="SAM" id="MobiDB-lite"/>
    </source>
</evidence>
<dbReference type="PANTHER" id="PTHR28096:SF1">
    <property type="entry name" value="PROTEIN FAF1"/>
    <property type="match status" value="1"/>
</dbReference>
<accession>A0A166VNI0</accession>
<dbReference type="InterPro" id="IPR053030">
    <property type="entry name" value="Ribosomal_biogenesis_FAF1-like"/>
</dbReference>
<feature type="region of interest" description="Disordered" evidence="1">
    <location>
        <begin position="235"/>
        <end position="334"/>
    </location>
</feature>
<feature type="compositionally biased region" description="Acidic residues" evidence="1">
    <location>
        <begin position="67"/>
        <end position="92"/>
    </location>
</feature>
<sequence>MSDQEALLKILQAQGQQFLDSFASPAPKQKKRKRETDDSEQVSKPARRVAEVVSEDEWQGIAHASEESGESDGSEESGDEDGSNDFEQEDDGFTAGSTSRLPDIVVFADAWSKSAAPSFTDKLQKRAFMSSKVSRLSQTTTDDPVPDKKTQEDVDAELTNVQNDAILHRLVHTKLLSGSLNPDLNLTPAQRKKALAGRVLELASGAKIGKGEKAVRETETNKAAKRVREGLLDKKTEREKKELEEAKNLGNYHPTLKKVYEPSSSSAADQPRKRDRGLKMGVGKFRGGMLKLSRDEISTAQGGGARGRGGSRGRGGRGGGGRGGGGRGRGRGRS</sequence>
<evidence type="ECO:0008006" key="4">
    <source>
        <dbReference type="Google" id="ProtNLM"/>
    </source>
</evidence>
<evidence type="ECO:0000313" key="2">
    <source>
        <dbReference type="EMBL" id="KZP32910.1"/>
    </source>
</evidence>
<feature type="compositionally biased region" description="Basic and acidic residues" evidence="1">
    <location>
        <begin position="235"/>
        <end position="247"/>
    </location>
</feature>